<dbReference type="InterPro" id="IPR019422">
    <property type="entry name" value="7TM_GPCR_serpentine_rcpt_Srh"/>
</dbReference>
<reference evidence="3" key="1">
    <citation type="submission" date="2016-11" db="UniProtKB">
        <authorList>
            <consortium name="WormBaseParasite"/>
        </authorList>
    </citation>
    <scope>IDENTIFICATION</scope>
</reference>
<proteinExistence type="predicted"/>
<accession>A0A1I7V1J5</accession>
<feature type="transmembrane region" description="Helical" evidence="1">
    <location>
        <begin position="80"/>
        <end position="104"/>
    </location>
</feature>
<sequence length="229" mass="26173">MTIFENRYYLMFGQETIWKKFRIPVLASNYILAFLYGLPSFLMFPEQSSALARVLETLPPLPDSILSHQIIVYATELRYFIIPIMLMVSLLGIETLIIAYLIVSKMNSREHTFRMSQKTMAMQKKILMALLIQASTMTINFLIPITYICSTIIFNYHNQAANNICFLVFSLHGLTSTSIMLWSHKPYRAVCSSFLGFRKSEVNSSKGIQVVATIMLNRSHVGRTSFLAS</sequence>
<feature type="transmembrane region" description="Helical" evidence="1">
    <location>
        <begin position="21"/>
        <end position="44"/>
    </location>
</feature>
<evidence type="ECO:0000313" key="2">
    <source>
        <dbReference type="Proteomes" id="UP000095282"/>
    </source>
</evidence>
<protein>
    <submittedName>
        <fullName evidence="3">Serpentine Receptor, class H</fullName>
    </submittedName>
</protein>
<keyword evidence="1" id="KW-1133">Transmembrane helix</keyword>
<evidence type="ECO:0000313" key="3">
    <source>
        <dbReference type="WBParaSite" id="Csp11.Scaffold630.g21474.t2"/>
    </source>
</evidence>
<dbReference type="WBParaSite" id="Csp11.Scaffold630.g21474.t2">
    <property type="protein sequence ID" value="Csp11.Scaffold630.g21474.t2"/>
    <property type="gene ID" value="Csp11.Scaffold630.g21474"/>
</dbReference>
<dbReference type="Proteomes" id="UP000095282">
    <property type="component" value="Unplaced"/>
</dbReference>
<dbReference type="PANTHER" id="PTHR46891">
    <property type="entry name" value="SERPENTINE RECEPTOR, CLASS H-RELATED"/>
    <property type="match status" value="1"/>
</dbReference>
<keyword evidence="1" id="KW-0812">Transmembrane</keyword>
<organism evidence="2 3">
    <name type="scientific">Caenorhabditis tropicalis</name>
    <dbReference type="NCBI Taxonomy" id="1561998"/>
    <lineage>
        <taxon>Eukaryota</taxon>
        <taxon>Metazoa</taxon>
        <taxon>Ecdysozoa</taxon>
        <taxon>Nematoda</taxon>
        <taxon>Chromadorea</taxon>
        <taxon>Rhabditida</taxon>
        <taxon>Rhabditina</taxon>
        <taxon>Rhabditomorpha</taxon>
        <taxon>Rhabditoidea</taxon>
        <taxon>Rhabditidae</taxon>
        <taxon>Peloderinae</taxon>
        <taxon>Caenorhabditis</taxon>
    </lineage>
</organism>
<dbReference type="AlphaFoldDB" id="A0A1I7V1J5"/>
<name>A0A1I7V1J5_9PELO</name>
<evidence type="ECO:0000256" key="1">
    <source>
        <dbReference type="SAM" id="Phobius"/>
    </source>
</evidence>
<feature type="transmembrane region" description="Helical" evidence="1">
    <location>
        <begin position="125"/>
        <end position="154"/>
    </location>
</feature>
<keyword evidence="2" id="KW-1185">Reference proteome</keyword>
<keyword evidence="1" id="KW-0472">Membrane</keyword>
<feature type="transmembrane region" description="Helical" evidence="1">
    <location>
        <begin position="160"/>
        <end position="182"/>
    </location>
</feature>
<dbReference type="Pfam" id="PF10318">
    <property type="entry name" value="7TM_GPCR_Srh"/>
    <property type="match status" value="1"/>
</dbReference>